<keyword evidence="10 14" id="KW-0067">ATP-binding</keyword>
<feature type="binding site" description="in other chain" evidence="14">
    <location>
        <position position="642"/>
    </location>
    <ligand>
        <name>beta-D-fructose 2,6-bisphosphate</name>
        <dbReference type="ChEBI" id="CHEBI:58579"/>
        <note>allosteric activator; ligand shared between dimeric partners</note>
    </ligand>
</feature>
<comment type="pathway">
    <text evidence="3 14 15">Carbohydrate degradation; glycolysis; D-glyceraldehyde 3-phosphate and glycerone phosphate from D-glucose: step 3/4.</text>
</comment>
<keyword evidence="8 14" id="KW-0547">Nucleotide-binding</keyword>
<feature type="binding site" description="in other chain" evidence="14">
    <location>
        <begin position="203"/>
        <end position="205"/>
    </location>
    <ligand>
        <name>substrate</name>
        <note>ligand shared between dimeric partners</note>
    </ligand>
</feature>
<dbReference type="GO" id="GO:0016208">
    <property type="term" value="F:AMP binding"/>
    <property type="evidence" value="ECO:0007669"/>
    <property type="project" value="TreeGrafter"/>
</dbReference>
<dbReference type="GeneID" id="18763462"/>
<dbReference type="SUPFAM" id="SSF53784">
    <property type="entry name" value="Phosphofructokinase"/>
    <property type="match status" value="2"/>
</dbReference>
<dbReference type="GO" id="GO:0003729">
    <property type="term" value="F:mRNA binding"/>
    <property type="evidence" value="ECO:0007669"/>
    <property type="project" value="EnsemblFungi"/>
</dbReference>
<dbReference type="InterPro" id="IPR035966">
    <property type="entry name" value="PKF_sf"/>
</dbReference>
<evidence type="ECO:0000256" key="4">
    <source>
        <dbReference type="ARBA" id="ARBA00022490"/>
    </source>
</evidence>
<dbReference type="GO" id="GO:0048029">
    <property type="term" value="F:monosaccharide binding"/>
    <property type="evidence" value="ECO:0007669"/>
    <property type="project" value="TreeGrafter"/>
</dbReference>
<evidence type="ECO:0000256" key="7">
    <source>
        <dbReference type="ARBA" id="ARBA00022723"/>
    </source>
</evidence>
<organism evidence="17 18">
    <name type="scientific">Marssonina brunnea f. sp. multigermtubi (strain MB_m1)</name>
    <name type="common">Marssonina leaf spot fungus</name>
    <dbReference type="NCBI Taxonomy" id="1072389"/>
    <lineage>
        <taxon>Eukaryota</taxon>
        <taxon>Fungi</taxon>
        <taxon>Dikarya</taxon>
        <taxon>Ascomycota</taxon>
        <taxon>Pezizomycotina</taxon>
        <taxon>Leotiomycetes</taxon>
        <taxon>Helotiales</taxon>
        <taxon>Drepanopezizaceae</taxon>
        <taxon>Drepanopeziza</taxon>
    </lineage>
</organism>
<name>K1WPL2_MARBU</name>
<evidence type="ECO:0000313" key="18">
    <source>
        <dbReference type="Proteomes" id="UP000006753"/>
    </source>
</evidence>
<comment type="function">
    <text evidence="14">Catalyzes the phosphorylation of D-fructose 6-phosphate to fructose 1,6-bisphosphate by ATP, the first committing step of glycolysis.</text>
</comment>
<dbReference type="AlphaFoldDB" id="K1WPL2"/>
<dbReference type="GO" id="GO:0003872">
    <property type="term" value="F:6-phosphofructokinase activity"/>
    <property type="evidence" value="ECO:0007669"/>
    <property type="project" value="UniProtKB-UniRule"/>
</dbReference>
<dbReference type="Gene3D" id="3.40.50.450">
    <property type="match status" value="2"/>
</dbReference>
<comment type="caution">
    <text evidence="14">Lacks conserved residue(s) required for the propagation of feature annotation.</text>
</comment>
<dbReference type="PRINTS" id="PR00476">
    <property type="entry name" value="PHFRCTKINASE"/>
</dbReference>
<feature type="binding site" evidence="14">
    <location>
        <begin position="83"/>
        <end position="84"/>
    </location>
    <ligand>
        <name>ATP</name>
        <dbReference type="ChEBI" id="CHEBI:30616"/>
    </ligand>
</feature>
<feature type="binding site" evidence="14">
    <location>
        <position position="114"/>
    </location>
    <ligand>
        <name>Mg(2+)</name>
        <dbReference type="ChEBI" id="CHEBI:18420"/>
        <note>catalytic</note>
    </ligand>
</feature>
<dbReference type="GO" id="GO:0070072">
    <property type="term" value="P:vacuolar proton-transporting V-type ATPase complex assembly"/>
    <property type="evidence" value="ECO:0007669"/>
    <property type="project" value="EnsemblFungi"/>
</dbReference>
<dbReference type="eggNOG" id="KOG2440">
    <property type="taxonomic scope" value="Eukaryota"/>
</dbReference>
<dbReference type="InterPro" id="IPR022953">
    <property type="entry name" value="ATP_PFK"/>
</dbReference>
<feature type="binding site" evidence="14">
    <location>
        <position position="22"/>
    </location>
    <ligand>
        <name>ATP</name>
        <dbReference type="ChEBI" id="CHEBI:30616"/>
    </ligand>
</feature>
<feature type="binding site" description="in other chain" evidence="14">
    <location>
        <begin position="159"/>
        <end position="161"/>
    </location>
    <ligand>
        <name>substrate</name>
        <note>ligand shared between dimeric partners</note>
    </ligand>
</feature>
<feature type="region of interest" description="C-terminal regulatory PFK domain 2" evidence="14">
    <location>
        <begin position="403"/>
        <end position="789"/>
    </location>
</feature>
<comment type="catalytic activity">
    <reaction evidence="13 14 15">
        <text>beta-D-fructose 6-phosphate + ATP = beta-D-fructose 1,6-bisphosphate + ADP + H(+)</text>
        <dbReference type="Rhea" id="RHEA:16109"/>
        <dbReference type="ChEBI" id="CHEBI:15378"/>
        <dbReference type="ChEBI" id="CHEBI:30616"/>
        <dbReference type="ChEBI" id="CHEBI:32966"/>
        <dbReference type="ChEBI" id="CHEBI:57634"/>
        <dbReference type="ChEBI" id="CHEBI:456216"/>
        <dbReference type="EC" id="2.7.1.11"/>
    </reaction>
</comment>
<dbReference type="KEGG" id="mbe:MBM_07527"/>
<dbReference type="EC" id="2.7.1.11" evidence="14"/>
<keyword evidence="5 14" id="KW-0021">Allosteric enzyme</keyword>
<dbReference type="PIRSF" id="PIRSF000533">
    <property type="entry name" value="ATP_PFK_euk"/>
    <property type="match status" value="1"/>
</dbReference>
<comment type="similarity">
    <text evidence="15">Belongs to the phosphofructokinase type A (PFKA) family. ATP-dependent PFK group I subfamily. Eukaryotic two domain clade "E" sub-subfamily.</text>
</comment>
<feature type="domain" description="Phosphofructokinase" evidence="16">
    <location>
        <begin position="403"/>
        <end position="700"/>
    </location>
</feature>
<dbReference type="Proteomes" id="UP000006753">
    <property type="component" value="Unassembled WGS sequence"/>
</dbReference>
<dbReference type="OrthoDB" id="537915at2759"/>
<comment type="subunit">
    <text evidence="14">Homotetramer.</text>
</comment>
<dbReference type="GO" id="GO:0005524">
    <property type="term" value="F:ATP binding"/>
    <property type="evidence" value="ECO:0007669"/>
    <property type="project" value="UniProtKB-KW"/>
</dbReference>
<dbReference type="FunFam" id="3.40.50.460:FF:000008">
    <property type="entry name" value="ATP-dependent 6-phosphofructokinase"/>
    <property type="match status" value="1"/>
</dbReference>
<dbReference type="GO" id="GO:0007035">
    <property type="term" value="P:vacuolar acidification"/>
    <property type="evidence" value="ECO:0007669"/>
    <property type="project" value="EnsemblFungi"/>
</dbReference>
<comment type="similarity">
    <text evidence="14">Belongs to the phosphofructokinase type A (PFKA) family. ATP-dependent PFK group I subfamily. Eukaryotic two domain clade 'E' sub-subfamily.</text>
</comment>
<keyword evidence="4 14" id="KW-0963">Cytoplasm</keyword>
<dbReference type="Pfam" id="PF00365">
    <property type="entry name" value="PFK"/>
    <property type="match status" value="2"/>
</dbReference>
<evidence type="ECO:0000256" key="9">
    <source>
        <dbReference type="ARBA" id="ARBA00022777"/>
    </source>
</evidence>
<dbReference type="InterPro" id="IPR009161">
    <property type="entry name" value="6-Pfructokinase_euk"/>
</dbReference>
<feature type="binding site" description="in other chain" evidence="14">
    <location>
        <position position="479"/>
    </location>
    <ligand>
        <name>beta-D-fructose 2,6-bisphosphate</name>
        <dbReference type="ChEBI" id="CHEBI:58579"/>
        <note>allosteric activator; ligand shared between dimeric partners</note>
    </ligand>
</feature>
<evidence type="ECO:0000256" key="5">
    <source>
        <dbReference type="ARBA" id="ARBA00022533"/>
    </source>
</evidence>
<dbReference type="RefSeq" id="XP_007295416.1">
    <property type="nucleotide sequence ID" value="XM_007295354.1"/>
</dbReference>
<dbReference type="GO" id="GO:0030388">
    <property type="term" value="P:fructose 1,6-bisphosphate metabolic process"/>
    <property type="evidence" value="ECO:0007669"/>
    <property type="project" value="TreeGrafter"/>
</dbReference>
<keyword evidence="11 14" id="KW-0460">Magnesium</keyword>
<dbReference type="GO" id="GO:0061621">
    <property type="term" value="P:canonical glycolysis"/>
    <property type="evidence" value="ECO:0007669"/>
    <property type="project" value="TreeGrafter"/>
</dbReference>
<evidence type="ECO:0000256" key="2">
    <source>
        <dbReference type="ARBA" id="ARBA00004496"/>
    </source>
</evidence>
<feature type="binding site" evidence="14">
    <location>
        <position position="289"/>
    </location>
    <ligand>
        <name>substrate</name>
        <note>ligand shared between dimeric partners</note>
    </ligand>
</feature>
<dbReference type="GO" id="GO:0005945">
    <property type="term" value="C:6-phosphofructokinase complex"/>
    <property type="evidence" value="ECO:0007669"/>
    <property type="project" value="EnsemblFungi"/>
</dbReference>
<feature type="binding site" evidence="14">
    <location>
        <position position="575"/>
    </location>
    <ligand>
        <name>beta-D-fructose 2,6-bisphosphate</name>
        <dbReference type="ChEBI" id="CHEBI:58579"/>
        <note>allosteric activator; ligand shared between dimeric partners</note>
    </ligand>
</feature>
<keyword evidence="6 14" id="KW-0808">Transferase</keyword>
<feature type="domain" description="Phosphofructokinase" evidence="16">
    <location>
        <begin position="14"/>
        <end position="321"/>
    </location>
</feature>
<evidence type="ECO:0000256" key="1">
    <source>
        <dbReference type="ARBA" id="ARBA00001946"/>
    </source>
</evidence>
<dbReference type="InterPro" id="IPR000023">
    <property type="entry name" value="Phosphofructokinase_dom"/>
</dbReference>
<feature type="binding site" description="in other chain" evidence="14">
    <location>
        <begin position="295"/>
        <end position="298"/>
    </location>
    <ligand>
        <name>substrate</name>
        <note>ligand shared between dimeric partners</note>
    </ligand>
</feature>
<gene>
    <name evidence="17" type="ORF">MBM_07527</name>
</gene>
<dbReference type="OMA" id="EWQDQMC"/>
<dbReference type="HAMAP" id="MF_03184">
    <property type="entry name" value="Phosphofructokinase_I_E"/>
    <property type="match status" value="1"/>
</dbReference>
<evidence type="ECO:0000256" key="13">
    <source>
        <dbReference type="ARBA" id="ARBA00048070"/>
    </source>
</evidence>
<keyword evidence="9 14" id="KW-0418">Kinase</keyword>
<evidence type="ECO:0000256" key="10">
    <source>
        <dbReference type="ARBA" id="ARBA00022840"/>
    </source>
</evidence>
<dbReference type="GO" id="GO:0046961">
    <property type="term" value="F:proton-transporting ATPase activity, rotational mechanism"/>
    <property type="evidence" value="ECO:0007669"/>
    <property type="project" value="EnsemblFungi"/>
</dbReference>
<dbReference type="GO" id="GO:0005739">
    <property type="term" value="C:mitochondrion"/>
    <property type="evidence" value="ECO:0007669"/>
    <property type="project" value="EnsemblFungi"/>
</dbReference>
<feature type="binding site" description="in other chain" evidence="14">
    <location>
        <position position="259"/>
    </location>
    <ligand>
        <name>substrate</name>
        <note>ligand shared between dimeric partners</note>
    </ligand>
</feature>
<keyword evidence="18" id="KW-1185">Reference proteome</keyword>
<dbReference type="GO" id="GO:0046872">
    <property type="term" value="F:metal ion binding"/>
    <property type="evidence" value="ECO:0007669"/>
    <property type="project" value="UniProtKB-KW"/>
</dbReference>
<dbReference type="InterPro" id="IPR015912">
    <property type="entry name" value="Phosphofructokinase_CS"/>
</dbReference>
<dbReference type="STRING" id="1072389.K1WPL2"/>
<feature type="region of interest" description="N-terminal catalytic PFK domain 1" evidence="14">
    <location>
        <begin position="1"/>
        <end position="387"/>
    </location>
</feature>
<evidence type="ECO:0000256" key="11">
    <source>
        <dbReference type="ARBA" id="ARBA00022842"/>
    </source>
</evidence>
<dbReference type="PROSITE" id="PS00433">
    <property type="entry name" value="PHOSPHOFRUCTOKINASE"/>
    <property type="match status" value="2"/>
</dbReference>
<dbReference type="FunCoup" id="K1WPL2">
    <property type="interactions" value="880"/>
</dbReference>
<feature type="binding site" evidence="14">
    <location>
        <position position="196"/>
    </location>
    <ligand>
        <name>substrate</name>
        <note>ligand shared between dimeric partners</note>
    </ligand>
</feature>
<sequence length="789" mass="85893">MAPTPSPLEGKKRRIAVMTSGGDSPGMNGVIRAVVRTAIEKGCEAYCVKEGYEGLVQNWIEKKNWSDVRGLLSEGGTSIGSARCMAFYERPGRLMGAKNMVLNGIDALIICGGDGSLTGADKFRAEWPGLLEELVAKKELTEAQVKPFKHLNIVGLVGSIDNDMSGTDATIGAYSALSRICEMVDYIEATASSHSRAFVIEVMGRHCGWLALMAGVATGADFVFIPEKPRSGNWKQEMCRIVAKHRQIGKRKTIVIVAEGAHDQDGKKINSEMIKDLLADKNGLALDTRITTLGHVQRGGVACAYDRMLSTLQGVEAVNAVLEATPETPTPFIAVTENKIARKPLVQAVVDTKEVAKAIEARDFDKAMSLRDTEFADVYQSYMTTTATGFDDTMKVPAKKHMRIGIIHVGAPAGGMNAATRAAVAYCITRGHTPVAIHNGFAGLARHHDDKPVGAVRDFDWLEVDNWASKGGSEIGTNRELPSESGLELLASLFKKYDFDGLFIVGGFEGFHALSQLRKAQKDYSPFCIPMVLLPATISNNVPGSEYSLGSDTCLNELVRYCDTIKQSASASRRRVFVIETQGGRSGYIATLAGLAVGAVAVYTPEEGIDINMLAADIKHLKQVFAEDSGQSRAGRLILVNEKASKVYTAKLIADVIREEANNRFESRDSIPGHVQQGGVPSPMDRTRAVRLAIKCIEHLETYEDRSDKKILEDPQAVTVIGIKGAKVVLSPMKQVEENETDWANRRPKDEHWLEFKHVVDVLSGRPDVPRPEKPLVGFKAKDSKRGLI</sequence>
<evidence type="ECO:0000256" key="6">
    <source>
        <dbReference type="ARBA" id="ARBA00022679"/>
    </source>
</evidence>
<dbReference type="GO" id="GO:0042802">
    <property type="term" value="F:identical protein binding"/>
    <property type="evidence" value="ECO:0007669"/>
    <property type="project" value="TreeGrafter"/>
</dbReference>
<feature type="binding site" description="in other chain" evidence="14">
    <location>
        <position position="746"/>
    </location>
    <ligand>
        <name>beta-D-fructose 2,6-bisphosphate</name>
        <dbReference type="ChEBI" id="CHEBI:58579"/>
        <note>allosteric activator; ligand shared between dimeric partners</note>
    </ligand>
</feature>
<dbReference type="EMBL" id="JH921446">
    <property type="protein sequence ID" value="EKD14297.1"/>
    <property type="molecule type" value="Genomic_DNA"/>
</dbReference>
<feature type="binding site" description="in other chain" evidence="14">
    <location>
        <begin position="582"/>
        <end position="584"/>
    </location>
    <ligand>
        <name>beta-D-fructose 2,6-bisphosphate</name>
        <dbReference type="ChEBI" id="CHEBI:58579"/>
        <note>allosteric activator; ligand shared between dimeric partners</note>
    </ligand>
</feature>
<comment type="activity regulation">
    <text evidence="14">Allosterically activated by ADP, AMP, or fructose 2,6-bisphosphate, and allosterically inhibited by ATP or citrate.</text>
</comment>
<dbReference type="HOGENOM" id="CLU_011053_0_0_1"/>
<dbReference type="PANTHER" id="PTHR13697:SF4">
    <property type="entry name" value="ATP-DEPENDENT 6-PHOSPHOFRUCTOKINASE"/>
    <property type="match status" value="1"/>
</dbReference>
<accession>K1WPL2</accession>
<dbReference type="Gene3D" id="3.40.50.460">
    <property type="entry name" value="Phosphofructokinase domain"/>
    <property type="match status" value="2"/>
</dbReference>
<evidence type="ECO:0000259" key="16">
    <source>
        <dbReference type="Pfam" id="PF00365"/>
    </source>
</evidence>
<dbReference type="PANTHER" id="PTHR13697">
    <property type="entry name" value="PHOSPHOFRUCTOKINASE"/>
    <property type="match status" value="1"/>
</dbReference>
<evidence type="ECO:0000256" key="12">
    <source>
        <dbReference type="ARBA" id="ARBA00023152"/>
    </source>
</evidence>
<feature type="binding site" evidence="14">
    <location>
        <position position="668"/>
    </location>
    <ligand>
        <name>beta-D-fructose 2,6-bisphosphate</name>
        <dbReference type="ChEBI" id="CHEBI:58579"/>
        <note>allosteric activator; ligand shared between dimeric partners</note>
    </ligand>
</feature>
<feature type="binding site" description="in other chain" evidence="14">
    <location>
        <begin position="674"/>
        <end position="677"/>
    </location>
    <ligand>
        <name>beta-D-fructose 2,6-bisphosphate</name>
        <dbReference type="ChEBI" id="CHEBI:58579"/>
        <note>allosteric activator; ligand shared between dimeric partners</note>
    </ligand>
</feature>
<dbReference type="FunFam" id="3.40.50.460:FF:000007">
    <property type="entry name" value="ATP-dependent 6-phosphofructokinase"/>
    <property type="match status" value="1"/>
</dbReference>
<comment type="cofactor">
    <cofactor evidence="1 14">
        <name>Mg(2+)</name>
        <dbReference type="ChEBI" id="CHEBI:18420"/>
    </cofactor>
</comment>
<evidence type="ECO:0000256" key="15">
    <source>
        <dbReference type="PIRNR" id="PIRNR000533"/>
    </source>
</evidence>
<evidence type="ECO:0000313" key="17">
    <source>
        <dbReference type="EMBL" id="EKD14297.1"/>
    </source>
</evidence>
<evidence type="ECO:0000256" key="8">
    <source>
        <dbReference type="ARBA" id="ARBA00022741"/>
    </source>
</evidence>
<keyword evidence="12 14" id="KW-0324">Glycolysis</keyword>
<protein>
    <recommendedName>
        <fullName evidence="14">ATP-dependent 6-phosphofructokinase</fullName>
        <shortName evidence="14">ATP-PFK</shortName>
        <shortName evidence="14">Phosphofructokinase</shortName>
        <ecNumber evidence="14">2.7.1.11</ecNumber>
    </recommendedName>
    <alternativeName>
        <fullName evidence="14">Phosphohexokinase</fullName>
    </alternativeName>
</protein>
<proteinExistence type="inferred from homology"/>
<dbReference type="UniPathway" id="UPA00109">
    <property type="reaction ID" value="UER00182"/>
</dbReference>
<dbReference type="InParanoid" id="K1WPL2"/>
<feature type="active site" description="Proton acceptor" evidence="14">
    <location>
        <position position="161"/>
    </location>
</feature>
<reference evidence="17 18" key="1">
    <citation type="journal article" date="2012" name="BMC Genomics">
        <title>Sequencing the genome of Marssonina brunnea reveals fungus-poplar co-evolution.</title>
        <authorList>
            <person name="Zhu S."/>
            <person name="Cao Y.-Z."/>
            <person name="Jiang C."/>
            <person name="Tan B.-Y."/>
            <person name="Wang Z."/>
            <person name="Feng S."/>
            <person name="Zhang L."/>
            <person name="Su X.-H."/>
            <person name="Brejova B."/>
            <person name="Vinar T."/>
            <person name="Xu M."/>
            <person name="Wang M.-X."/>
            <person name="Zhang S.-G."/>
            <person name="Huang M.-R."/>
            <person name="Wu R."/>
            <person name="Zhou Y."/>
        </authorList>
    </citation>
    <scope>NUCLEOTIDE SEQUENCE [LARGE SCALE GENOMIC DNA]</scope>
    <source>
        <strain evidence="17 18">MB_m1</strain>
    </source>
</reference>
<comment type="subcellular location">
    <subcellularLocation>
        <location evidence="2 14">Cytoplasm</location>
    </subcellularLocation>
</comment>
<dbReference type="GO" id="GO:0006002">
    <property type="term" value="P:fructose 6-phosphate metabolic process"/>
    <property type="evidence" value="ECO:0007669"/>
    <property type="project" value="EnsemblFungi"/>
</dbReference>
<feature type="binding site" evidence="14">
    <location>
        <begin position="113"/>
        <end position="116"/>
    </location>
    <ligand>
        <name>ATP</name>
        <dbReference type="ChEBI" id="CHEBI:30616"/>
    </ligand>
</feature>
<keyword evidence="7 14" id="KW-0479">Metal-binding</keyword>
<feature type="binding site" description="in other chain" evidence="14">
    <location>
        <begin position="537"/>
        <end position="541"/>
    </location>
    <ligand>
        <name>beta-D-fructose 2,6-bisphosphate</name>
        <dbReference type="ChEBI" id="CHEBI:58579"/>
        <note>allosteric activator; ligand shared between dimeric partners</note>
    </ligand>
</feature>
<dbReference type="NCBIfam" id="TIGR02478">
    <property type="entry name" value="6PF1K_euk"/>
    <property type="match status" value="1"/>
</dbReference>
<evidence type="ECO:0000256" key="14">
    <source>
        <dbReference type="HAMAP-Rule" id="MF_03184"/>
    </source>
</evidence>
<dbReference type="GO" id="GO:0070095">
    <property type="term" value="F:fructose-6-phosphate binding"/>
    <property type="evidence" value="ECO:0007669"/>
    <property type="project" value="EnsemblFungi"/>
</dbReference>
<evidence type="ECO:0000256" key="3">
    <source>
        <dbReference type="ARBA" id="ARBA00004679"/>
    </source>
</evidence>